<protein>
    <submittedName>
        <fullName evidence="1">Uncharacterized protein</fullName>
    </submittedName>
</protein>
<comment type="caution">
    <text evidence="1">The sequence shown here is derived from an EMBL/GenBank/DDBJ whole genome shotgun (WGS) entry which is preliminary data.</text>
</comment>
<proteinExistence type="predicted"/>
<dbReference type="EMBL" id="JZSH01000407">
    <property type="protein sequence ID" value="KJF76125.1"/>
    <property type="molecule type" value="Genomic_DNA"/>
</dbReference>
<organism evidence="1 2">
    <name type="scientific">Morganella morganii</name>
    <name type="common">Proteus morganii</name>
    <dbReference type="NCBI Taxonomy" id="582"/>
    <lineage>
        <taxon>Bacteria</taxon>
        <taxon>Pseudomonadati</taxon>
        <taxon>Pseudomonadota</taxon>
        <taxon>Gammaproteobacteria</taxon>
        <taxon>Enterobacterales</taxon>
        <taxon>Morganellaceae</taxon>
        <taxon>Morganella</taxon>
    </lineage>
</organism>
<evidence type="ECO:0000313" key="1">
    <source>
        <dbReference type="EMBL" id="KJF76125.1"/>
    </source>
</evidence>
<evidence type="ECO:0000313" key="2">
    <source>
        <dbReference type="Proteomes" id="UP000032582"/>
    </source>
</evidence>
<gene>
    <name evidence="1" type="ORF">UA45_20255</name>
</gene>
<dbReference type="AlphaFoldDB" id="A0A0D8L2K1"/>
<sequence>MSDSENQGLVEDFEFNSVDPILLIINRWANMQSSIEIGVILHINGVMVSGSTISAKQWMKLQAESFRTVENEEMKPVIDVMAGYFSDLADGVYSGNDNGDSKYIHLKNAFTLTPNGKRMSSAVTMRIKSQISTAFLLARYLK</sequence>
<dbReference type="PATRIC" id="fig|582.24.peg.6452"/>
<accession>A0A0D8L2K1</accession>
<name>A0A0D8L2K1_MORMO</name>
<reference evidence="1 2" key="1">
    <citation type="submission" date="2015-02" db="EMBL/GenBank/DDBJ databases">
        <title>Whole genome shotgun sequencing of cultured foodborne pathogen.</title>
        <authorList>
            <person name="Timme R."/>
            <person name="Allard M.W."/>
            <person name="Strain E."/>
            <person name="Evans P.S."/>
            <person name="Brown E."/>
        </authorList>
    </citation>
    <scope>NUCLEOTIDE SEQUENCE [LARGE SCALE GENOMIC DNA]</scope>
    <source>
        <strain evidence="1 2">GCSL-TSO-24</strain>
    </source>
</reference>
<dbReference type="Proteomes" id="UP000032582">
    <property type="component" value="Unassembled WGS sequence"/>
</dbReference>